<dbReference type="PANTHER" id="PTHR47466:SF1">
    <property type="entry name" value="METALLOPROTEASE MEP1 (AFU_ORTHOLOGUE AFUA_1G07730)-RELATED"/>
    <property type="match status" value="1"/>
</dbReference>
<proteinExistence type="inferred from homology"/>
<feature type="compositionally biased region" description="Low complexity" evidence="9">
    <location>
        <begin position="296"/>
        <end position="351"/>
    </location>
</feature>
<dbReference type="EMBL" id="JAVHJL010000003">
    <property type="protein sequence ID" value="KAK6506723.1"/>
    <property type="molecule type" value="Genomic_DNA"/>
</dbReference>
<dbReference type="SUPFAM" id="SSF55486">
    <property type="entry name" value="Metalloproteases ('zincins'), catalytic domain"/>
    <property type="match status" value="1"/>
</dbReference>
<dbReference type="Proteomes" id="UP001370758">
    <property type="component" value="Unassembled WGS sequence"/>
</dbReference>
<dbReference type="Pfam" id="PF05572">
    <property type="entry name" value="Peptidase_M43"/>
    <property type="match status" value="1"/>
</dbReference>
<keyword evidence="5" id="KW-0378">Hydrolase</keyword>
<evidence type="ECO:0000313" key="13">
    <source>
        <dbReference type="Proteomes" id="UP001370758"/>
    </source>
</evidence>
<keyword evidence="8" id="KW-1015">Disulfide bond</keyword>
<feature type="region of interest" description="Disordered" evidence="9">
    <location>
        <begin position="286"/>
        <end position="360"/>
    </location>
</feature>
<evidence type="ECO:0000256" key="1">
    <source>
        <dbReference type="ARBA" id="ARBA00008721"/>
    </source>
</evidence>
<evidence type="ECO:0000256" key="4">
    <source>
        <dbReference type="ARBA" id="ARBA00022729"/>
    </source>
</evidence>
<feature type="domain" description="Peptidase M43 pregnancy-associated plasma-A" evidence="11">
    <location>
        <begin position="191"/>
        <end position="277"/>
    </location>
</feature>
<reference evidence="12 13" key="1">
    <citation type="submission" date="2023-08" db="EMBL/GenBank/DDBJ databases">
        <authorList>
            <person name="Palmer J.M."/>
        </authorList>
    </citation>
    <scope>NUCLEOTIDE SEQUENCE [LARGE SCALE GENOMIC DNA]</scope>
    <source>
        <strain evidence="12 13">TWF481</strain>
    </source>
</reference>
<dbReference type="GO" id="GO:0008237">
    <property type="term" value="F:metallopeptidase activity"/>
    <property type="evidence" value="ECO:0007669"/>
    <property type="project" value="UniProtKB-KW"/>
</dbReference>
<feature type="chain" id="PRO_5043575356" description="Peptidase M43 pregnancy-associated plasma-A domain-containing protein" evidence="10">
    <location>
        <begin position="18"/>
        <end position="372"/>
    </location>
</feature>
<name>A0AAV9WD45_9PEZI</name>
<evidence type="ECO:0000256" key="6">
    <source>
        <dbReference type="ARBA" id="ARBA00022833"/>
    </source>
</evidence>
<keyword evidence="7" id="KW-0482">Metalloprotease</keyword>
<evidence type="ECO:0000256" key="5">
    <source>
        <dbReference type="ARBA" id="ARBA00022801"/>
    </source>
</evidence>
<dbReference type="Gene3D" id="3.40.390.10">
    <property type="entry name" value="Collagenase (Catalytic Domain)"/>
    <property type="match status" value="1"/>
</dbReference>
<dbReference type="InterPro" id="IPR024079">
    <property type="entry name" value="MetalloPept_cat_dom_sf"/>
</dbReference>
<feature type="compositionally biased region" description="Polar residues" evidence="9">
    <location>
        <begin position="225"/>
        <end position="238"/>
    </location>
</feature>
<dbReference type="GO" id="GO:0046872">
    <property type="term" value="F:metal ion binding"/>
    <property type="evidence" value="ECO:0007669"/>
    <property type="project" value="UniProtKB-KW"/>
</dbReference>
<dbReference type="CDD" id="cd04275">
    <property type="entry name" value="ZnMc_pappalysin_like"/>
    <property type="match status" value="1"/>
</dbReference>
<dbReference type="GO" id="GO:0006508">
    <property type="term" value="P:proteolysis"/>
    <property type="evidence" value="ECO:0007669"/>
    <property type="project" value="UniProtKB-KW"/>
</dbReference>
<evidence type="ECO:0000256" key="8">
    <source>
        <dbReference type="ARBA" id="ARBA00023157"/>
    </source>
</evidence>
<protein>
    <recommendedName>
        <fullName evidence="11">Peptidase M43 pregnancy-associated plasma-A domain-containing protein</fullName>
    </recommendedName>
</protein>
<feature type="region of interest" description="Disordered" evidence="9">
    <location>
        <begin position="218"/>
        <end position="238"/>
    </location>
</feature>
<evidence type="ECO:0000256" key="3">
    <source>
        <dbReference type="ARBA" id="ARBA00022723"/>
    </source>
</evidence>
<dbReference type="AlphaFoldDB" id="A0AAV9WD45"/>
<dbReference type="InterPro" id="IPR008754">
    <property type="entry name" value="Peptidase_M43"/>
</dbReference>
<keyword evidence="6" id="KW-0862">Zinc</keyword>
<dbReference type="PANTHER" id="PTHR47466">
    <property type="match status" value="1"/>
</dbReference>
<organism evidence="12 13">
    <name type="scientific">Arthrobotrys musiformis</name>
    <dbReference type="NCBI Taxonomy" id="47236"/>
    <lineage>
        <taxon>Eukaryota</taxon>
        <taxon>Fungi</taxon>
        <taxon>Dikarya</taxon>
        <taxon>Ascomycota</taxon>
        <taxon>Pezizomycotina</taxon>
        <taxon>Orbiliomycetes</taxon>
        <taxon>Orbiliales</taxon>
        <taxon>Orbiliaceae</taxon>
        <taxon>Arthrobotrys</taxon>
    </lineage>
</organism>
<comment type="similarity">
    <text evidence="1">Belongs to the peptidase M43B family.</text>
</comment>
<accession>A0AAV9WD45</accession>
<evidence type="ECO:0000259" key="11">
    <source>
        <dbReference type="Pfam" id="PF05572"/>
    </source>
</evidence>
<keyword evidence="13" id="KW-1185">Reference proteome</keyword>
<keyword evidence="3" id="KW-0479">Metal-binding</keyword>
<evidence type="ECO:0000256" key="9">
    <source>
        <dbReference type="SAM" id="MobiDB-lite"/>
    </source>
</evidence>
<keyword evidence="2" id="KW-0645">Protease</keyword>
<comment type="caution">
    <text evidence="12">The sequence shown here is derived from an EMBL/GenBank/DDBJ whole genome shotgun (WGS) entry which is preliminary data.</text>
</comment>
<evidence type="ECO:0000256" key="2">
    <source>
        <dbReference type="ARBA" id="ARBA00022670"/>
    </source>
</evidence>
<keyword evidence="4 10" id="KW-0732">Signal</keyword>
<evidence type="ECO:0000313" key="12">
    <source>
        <dbReference type="EMBL" id="KAK6506723.1"/>
    </source>
</evidence>
<feature type="signal peptide" evidence="10">
    <location>
        <begin position="1"/>
        <end position="17"/>
    </location>
</feature>
<gene>
    <name evidence="12" type="ORF">TWF481_005182</name>
</gene>
<sequence length="372" mass="40609">MRSFLTALPFLALVVDARRSCGNEAVPASVQMAARYFERQDKVADARTIQAAAERTLVIDTYFHVIASDNTEKGGYLPQDKVTAQFDALNRDFKDTGISFALKDTTYTVNKEWATFSVDRDTGEKIEYAMKKALRKGSYAALNVYYRPLGDGLLGICVFPEDVTPGDRTFVLDGCQVLTGSVPNGGTSNYQQGKTATHEIGHWLGLFHTFQGGCAGGDSVDDTPAQKSPTNGCPNPNPDTCTGVQYPGLDPIHNFMDYSYDECMFEFTPGQTKRVFDFWDQYRAKFAGQPGPDPEPTSSTTTTTTTTTTKPSTTTTTTTTTTTPPPTTTTTTTKSTTTKTTTTKTTTTKSPTPTPTPSIPDWWCDLFGICRT</sequence>
<evidence type="ECO:0000256" key="7">
    <source>
        <dbReference type="ARBA" id="ARBA00023049"/>
    </source>
</evidence>
<evidence type="ECO:0000256" key="10">
    <source>
        <dbReference type="SAM" id="SignalP"/>
    </source>
</evidence>